<evidence type="ECO:0000259" key="1">
    <source>
        <dbReference type="Pfam" id="PF00149"/>
    </source>
</evidence>
<keyword evidence="3" id="KW-1185">Reference proteome</keyword>
<feature type="domain" description="Calcineurin-like phosphoesterase" evidence="1">
    <location>
        <begin position="59"/>
        <end position="230"/>
    </location>
</feature>
<proteinExistence type="predicted"/>
<dbReference type="EMBL" id="FQYN01000001">
    <property type="protein sequence ID" value="SHI39040.1"/>
    <property type="molecule type" value="Genomic_DNA"/>
</dbReference>
<accession>A0A1M6ARE6</accession>
<dbReference type="OrthoDB" id="5464520at2"/>
<reference evidence="2 3" key="1">
    <citation type="submission" date="2016-11" db="EMBL/GenBank/DDBJ databases">
        <authorList>
            <person name="Jaros S."/>
            <person name="Januszkiewicz K."/>
            <person name="Wedrychowicz H."/>
        </authorList>
    </citation>
    <scope>NUCLEOTIDE SEQUENCE [LARGE SCALE GENOMIC DNA]</scope>
    <source>
        <strain evidence="2 3">DSM 21074</strain>
    </source>
</reference>
<dbReference type="InterPro" id="IPR051918">
    <property type="entry name" value="STPP_CPPED1"/>
</dbReference>
<dbReference type="STRING" id="1121955.SAMN02745146_0737"/>
<gene>
    <name evidence="2" type="ORF">SAMN02745146_0737</name>
</gene>
<name>A0A1M6ARE6_9BACT</name>
<dbReference type="InterPro" id="IPR029052">
    <property type="entry name" value="Metallo-depent_PP-like"/>
</dbReference>
<dbReference type="Pfam" id="PF00149">
    <property type="entry name" value="Metallophos"/>
    <property type="match status" value="1"/>
</dbReference>
<dbReference type="RefSeq" id="WP_073105389.1">
    <property type="nucleotide sequence ID" value="NZ_FQYN01000001.1"/>
</dbReference>
<dbReference type="InterPro" id="IPR004843">
    <property type="entry name" value="Calcineurin-like_PHP"/>
</dbReference>
<evidence type="ECO:0000313" key="2">
    <source>
        <dbReference type="EMBL" id="SHI39040.1"/>
    </source>
</evidence>
<dbReference type="GO" id="GO:0016787">
    <property type="term" value="F:hydrolase activity"/>
    <property type="evidence" value="ECO:0007669"/>
    <property type="project" value="InterPro"/>
</dbReference>
<dbReference type="PANTHER" id="PTHR43143">
    <property type="entry name" value="METALLOPHOSPHOESTERASE, CALCINEURIN SUPERFAMILY"/>
    <property type="match status" value="1"/>
</dbReference>
<protein>
    <submittedName>
        <fullName evidence="2">Calcineurin-like phosphoesterase</fullName>
    </submittedName>
</protein>
<dbReference type="Gene3D" id="3.60.21.10">
    <property type="match status" value="1"/>
</dbReference>
<organism evidence="2 3">
    <name type="scientific">Hymenobacter daecheongensis DSM 21074</name>
    <dbReference type="NCBI Taxonomy" id="1121955"/>
    <lineage>
        <taxon>Bacteria</taxon>
        <taxon>Pseudomonadati</taxon>
        <taxon>Bacteroidota</taxon>
        <taxon>Cytophagia</taxon>
        <taxon>Cytophagales</taxon>
        <taxon>Hymenobacteraceae</taxon>
        <taxon>Hymenobacter</taxon>
    </lineage>
</organism>
<dbReference type="SUPFAM" id="SSF56300">
    <property type="entry name" value="Metallo-dependent phosphatases"/>
    <property type="match status" value="1"/>
</dbReference>
<dbReference type="Proteomes" id="UP000184418">
    <property type="component" value="Unassembled WGS sequence"/>
</dbReference>
<dbReference type="PANTHER" id="PTHR43143:SF1">
    <property type="entry name" value="SERINE_THREONINE-PROTEIN PHOSPHATASE CPPED1"/>
    <property type="match status" value="1"/>
</dbReference>
<evidence type="ECO:0000313" key="3">
    <source>
        <dbReference type="Proteomes" id="UP000184418"/>
    </source>
</evidence>
<dbReference type="AlphaFoldDB" id="A0A1M6ARE6"/>
<sequence length="277" mass="31516">MIPGVGGLRYVLLPLLLGGCAALEFSPNQTWVPPAERNLTAQNLTRLYQTPPPAPADTLRFVFIGDSQRFYDEAEAFVRSVNQQRGIHFVLLAGDLTDFGLPREMRWLHHRLRHLRVPYLTVIGNHDQVANGRLNYQRIYGPLNYSFEYGGTRFVLLDTNSREYGFPGTVPNVAWLRARLADTAGTRRQVVVCHVPPTDSDFDPRLVLPYAAALRASPRVVLHLAGHVHRFSAQQPFQDGLSYLTGYSFGKRRYQIVSLWGRQRQFHLETVTYADVR</sequence>